<dbReference type="OrthoDB" id="195104at2"/>
<dbReference type="PATRIC" id="fig|1439726.3.peg.1755"/>
<evidence type="ECO:0000313" key="1">
    <source>
        <dbReference type="EMBL" id="ODN71028.1"/>
    </source>
</evidence>
<comment type="caution">
    <text evidence="1">The sequence shown here is derived from an EMBL/GenBank/DDBJ whole genome shotgun (WGS) entry which is preliminary data.</text>
</comment>
<dbReference type="Proteomes" id="UP000094622">
    <property type="component" value="Unassembled WGS sequence"/>
</dbReference>
<evidence type="ECO:0008006" key="3">
    <source>
        <dbReference type="Google" id="ProtNLM"/>
    </source>
</evidence>
<accession>A0A1E3H3Y3</accession>
<gene>
    <name evidence="1" type="ORF">A6302_01662</name>
</gene>
<dbReference type="EMBL" id="MCRJ01000032">
    <property type="protein sequence ID" value="ODN71028.1"/>
    <property type="molecule type" value="Genomic_DNA"/>
</dbReference>
<name>A0A1E3H3Y3_9HYPH</name>
<evidence type="ECO:0000313" key="2">
    <source>
        <dbReference type="Proteomes" id="UP000094622"/>
    </source>
</evidence>
<reference evidence="1 2" key="1">
    <citation type="submission" date="2016-07" db="EMBL/GenBank/DDBJ databases">
        <title>Draft Genome Sequence of Methylobrevis pamukkalensis PK2.</title>
        <authorList>
            <person name="Vasilenko O.V."/>
            <person name="Doronina N.V."/>
            <person name="Shmareva M.N."/>
            <person name="Tarlachkov S.V."/>
            <person name="Mustakhimov I."/>
            <person name="Trotsenko Y.A."/>
        </authorList>
    </citation>
    <scope>NUCLEOTIDE SEQUENCE [LARGE SCALE GENOMIC DNA]</scope>
    <source>
        <strain evidence="1 2">PK2</strain>
    </source>
</reference>
<dbReference type="NCBIfam" id="TIGR04042">
    <property type="entry name" value="MSMEG_0570_fam"/>
    <property type="match status" value="1"/>
</dbReference>
<dbReference type="RefSeq" id="WP_069306502.1">
    <property type="nucleotide sequence ID" value="NZ_MCRJ01000032.1"/>
</dbReference>
<dbReference type="AlphaFoldDB" id="A0A1E3H3Y3"/>
<protein>
    <recommendedName>
        <fullName evidence="3">MSMEG_0570 family protein</fullName>
    </recommendedName>
</protein>
<dbReference type="InterPro" id="IPR023846">
    <property type="entry name" value="CHP04042_MSMEG0570"/>
</dbReference>
<sequence>MPEMRFRITWPDGTPESCYSPSLVIKDYFAPGQTYPLGDFVARSREALSIASDRVKARYGMPCSLALGQLARIEATSRRYATDPAASVTVDGFDE</sequence>
<proteinExistence type="predicted"/>
<organism evidence="1 2">
    <name type="scientific">Methylobrevis pamukkalensis</name>
    <dbReference type="NCBI Taxonomy" id="1439726"/>
    <lineage>
        <taxon>Bacteria</taxon>
        <taxon>Pseudomonadati</taxon>
        <taxon>Pseudomonadota</taxon>
        <taxon>Alphaproteobacteria</taxon>
        <taxon>Hyphomicrobiales</taxon>
        <taxon>Pleomorphomonadaceae</taxon>
        <taxon>Methylobrevis</taxon>
    </lineage>
</organism>
<keyword evidence="2" id="KW-1185">Reference proteome</keyword>